<keyword evidence="6 7" id="KW-0961">Cell wall biogenesis/degradation</keyword>
<reference evidence="8 9" key="1">
    <citation type="submission" date="2021-09" db="EMBL/GenBank/DDBJ databases">
        <title>Genomic insights and catalytic innovation underlie evolution of tropane alkaloids biosynthesis.</title>
        <authorList>
            <person name="Wang Y.-J."/>
            <person name="Tian T."/>
            <person name="Huang J.-P."/>
            <person name="Huang S.-X."/>
        </authorList>
    </citation>
    <scope>NUCLEOTIDE SEQUENCE [LARGE SCALE GENOMIC DNA]</scope>
    <source>
        <strain evidence="8">KIB-2018</strain>
        <tissue evidence="8">Leaf</tissue>
    </source>
</reference>
<dbReference type="EMBL" id="JAIWQS010000009">
    <property type="protein sequence ID" value="KAJ8754304.1"/>
    <property type="molecule type" value="Genomic_DNA"/>
</dbReference>
<dbReference type="GO" id="GO:0008107">
    <property type="term" value="F:galactoside 2-alpha-L-fucosyltransferase activity"/>
    <property type="evidence" value="ECO:0007669"/>
    <property type="project" value="InterPro"/>
</dbReference>
<evidence type="ECO:0000313" key="9">
    <source>
        <dbReference type="Proteomes" id="UP001159364"/>
    </source>
</evidence>
<dbReference type="Proteomes" id="UP001159364">
    <property type="component" value="Linkage Group LG09"/>
</dbReference>
<evidence type="ECO:0000256" key="7">
    <source>
        <dbReference type="RuleBase" id="RU367004"/>
    </source>
</evidence>
<comment type="subcellular location">
    <subcellularLocation>
        <location evidence="7">Golgi apparatus</location>
        <location evidence="7">Golgi stack membrane</location>
        <topology evidence="7">Single-pass type II membrane protein</topology>
    </subcellularLocation>
</comment>
<evidence type="ECO:0000256" key="5">
    <source>
        <dbReference type="ARBA" id="ARBA00023180"/>
    </source>
</evidence>
<protein>
    <recommendedName>
        <fullName evidence="7">Fucosyltransferase</fullName>
        <ecNumber evidence="7">2.4.1.-</ecNumber>
    </recommendedName>
</protein>
<dbReference type="InterPro" id="IPR004938">
    <property type="entry name" value="XG_FTase"/>
</dbReference>
<dbReference type="GO" id="GO:0009969">
    <property type="term" value="P:xyloglucan biosynthetic process"/>
    <property type="evidence" value="ECO:0007669"/>
    <property type="project" value="TreeGrafter"/>
</dbReference>
<evidence type="ECO:0000256" key="6">
    <source>
        <dbReference type="ARBA" id="ARBA00023316"/>
    </source>
</evidence>
<evidence type="ECO:0000256" key="4">
    <source>
        <dbReference type="ARBA" id="ARBA00023034"/>
    </source>
</evidence>
<comment type="caution">
    <text evidence="8">The sequence shown here is derived from an EMBL/GenBank/DDBJ whole genome shotgun (WGS) entry which is preliminary data.</text>
</comment>
<keyword evidence="7" id="KW-0812">Transmembrane</keyword>
<dbReference type="EC" id="2.4.1.-" evidence="7"/>
<keyword evidence="2 7" id="KW-0328">Glycosyltransferase</keyword>
<sequence length="534" mass="60532">MARYIVRTTKLCMHDRIWYLRLTILVVGFAIALTLSHLVSITFPTTKSNPIQGCAKDMSMGLKVEGVASLAGDSGEDLEVRKRLGGLLAPGNDEGSCISRHQTYMYRKSSPHLPSKYLISKLRQYEDRHRRCGPFTEAYNRSIRGLNSSPLDAISNTDCKYVVWVGSGGLGNMIISMASLFNYALLTNRVLLVKHGDDVANLFCEPFPNTSWLLPEDFPLNKQFDMFDIKKFDGNSSVSVKDLPSFLYINLVYEDGVEPYYLFFRDETQTYLQGFPWLALKSDQYHVPAQFMMKSLEPELNRFFPDKASLFHHLSRYLFHPSNRAWGLISRFYQAYMERADQRIGIQVRIFGTKQSPFHLVLKQILSCTQGANLLPKAEYNRCKASPPKHQTSKAITIASLYPFFYQEIKNLYLMNPTVTGEVIAVHQPSHEEKQKLGDNVHNLKAWADIYILSLNDVLVTSAWSTFGYVAQGLAGVKSWILELPGRHSVPNPPCRPSTSSEPCLLLFPNYNPGNLPPYIKNCEDAKLGLKLVN</sequence>
<organism evidence="8 9">
    <name type="scientific">Erythroxylum novogranatense</name>
    <dbReference type="NCBI Taxonomy" id="1862640"/>
    <lineage>
        <taxon>Eukaryota</taxon>
        <taxon>Viridiplantae</taxon>
        <taxon>Streptophyta</taxon>
        <taxon>Embryophyta</taxon>
        <taxon>Tracheophyta</taxon>
        <taxon>Spermatophyta</taxon>
        <taxon>Magnoliopsida</taxon>
        <taxon>eudicotyledons</taxon>
        <taxon>Gunneridae</taxon>
        <taxon>Pentapetalae</taxon>
        <taxon>rosids</taxon>
        <taxon>fabids</taxon>
        <taxon>Malpighiales</taxon>
        <taxon>Erythroxylaceae</taxon>
        <taxon>Erythroxylum</taxon>
    </lineage>
</organism>
<keyword evidence="7" id="KW-1133">Transmembrane helix</keyword>
<evidence type="ECO:0000256" key="2">
    <source>
        <dbReference type="ARBA" id="ARBA00022676"/>
    </source>
</evidence>
<accession>A0AAV8SQW7</accession>
<proteinExistence type="inferred from homology"/>
<keyword evidence="3 7" id="KW-0808">Transferase</keyword>
<dbReference type="PANTHER" id="PTHR31889">
    <property type="entry name" value="FUCOSYLTRANSFERASE 2-RELATED"/>
    <property type="match status" value="1"/>
</dbReference>
<dbReference type="Pfam" id="PF03254">
    <property type="entry name" value="XG_FTase"/>
    <property type="match status" value="1"/>
</dbReference>
<evidence type="ECO:0000256" key="1">
    <source>
        <dbReference type="ARBA" id="ARBA00010481"/>
    </source>
</evidence>
<keyword evidence="5" id="KW-0325">Glycoprotein</keyword>
<keyword evidence="9" id="KW-1185">Reference proteome</keyword>
<comment type="function">
    <text evidence="7">May be involved in cell wall biosynthesis.</text>
</comment>
<dbReference type="AlphaFoldDB" id="A0AAV8SQW7"/>
<dbReference type="FunFam" id="3.40.50.11340:FF:000005">
    <property type="entry name" value="Galactoside 2-alpha-L-fucosyltransferase"/>
    <property type="match status" value="1"/>
</dbReference>
<dbReference type="GO" id="GO:0032580">
    <property type="term" value="C:Golgi cisterna membrane"/>
    <property type="evidence" value="ECO:0007669"/>
    <property type="project" value="UniProtKB-SubCell"/>
</dbReference>
<dbReference type="GO" id="GO:0042546">
    <property type="term" value="P:cell wall biogenesis"/>
    <property type="evidence" value="ECO:0007669"/>
    <property type="project" value="InterPro"/>
</dbReference>
<keyword evidence="4 7" id="KW-0333">Golgi apparatus</keyword>
<keyword evidence="7" id="KW-0472">Membrane</keyword>
<dbReference type="Gene3D" id="3.40.50.11340">
    <property type="match status" value="1"/>
</dbReference>
<name>A0AAV8SQW7_9ROSI</name>
<dbReference type="PANTHER" id="PTHR31889:SF66">
    <property type="entry name" value="FUCOSYLTRANSFERASE"/>
    <property type="match status" value="1"/>
</dbReference>
<dbReference type="GO" id="GO:0071555">
    <property type="term" value="P:cell wall organization"/>
    <property type="evidence" value="ECO:0007669"/>
    <property type="project" value="UniProtKB-UniRule"/>
</dbReference>
<feature type="transmembrane region" description="Helical" evidence="7">
    <location>
        <begin position="20"/>
        <end position="39"/>
    </location>
</feature>
<gene>
    <name evidence="8" type="ORF">K2173_002755</name>
</gene>
<evidence type="ECO:0000313" key="8">
    <source>
        <dbReference type="EMBL" id="KAJ8754304.1"/>
    </source>
</evidence>
<evidence type="ECO:0000256" key="3">
    <source>
        <dbReference type="ARBA" id="ARBA00022679"/>
    </source>
</evidence>
<comment type="similarity">
    <text evidence="1 7">Belongs to the glycosyltransferase 37 family.</text>
</comment>